<dbReference type="SUPFAM" id="SSF57889">
    <property type="entry name" value="Cysteine-rich domain"/>
    <property type="match status" value="1"/>
</dbReference>
<dbReference type="PANTHER" id="PTHR32410">
    <property type="entry name" value="CYSTEINE/HISTIDINE-RICH C1 DOMAIN FAMILY PROTEIN"/>
    <property type="match status" value="1"/>
</dbReference>
<keyword evidence="2" id="KW-1185">Reference proteome</keyword>
<organism evidence="1 2">
    <name type="scientific">Rubroshorea leprosula</name>
    <dbReference type="NCBI Taxonomy" id="152421"/>
    <lineage>
        <taxon>Eukaryota</taxon>
        <taxon>Viridiplantae</taxon>
        <taxon>Streptophyta</taxon>
        <taxon>Embryophyta</taxon>
        <taxon>Tracheophyta</taxon>
        <taxon>Spermatophyta</taxon>
        <taxon>Magnoliopsida</taxon>
        <taxon>eudicotyledons</taxon>
        <taxon>Gunneridae</taxon>
        <taxon>Pentapetalae</taxon>
        <taxon>rosids</taxon>
        <taxon>malvids</taxon>
        <taxon>Malvales</taxon>
        <taxon>Dipterocarpaceae</taxon>
        <taxon>Rubroshorea</taxon>
    </lineage>
</organism>
<dbReference type="EMBL" id="BPVZ01000698">
    <property type="protein sequence ID" value="GKV52411.1"/>
    <property type="molecule type" value="Genomic_DNA"/>
</dbReference>
<accession>A0AAV5MR42</accession>
<proteinExistence type="predicted"/>
<protein>
    <recommendedName>
        <fullName evidence="3">DC1 domain-containing protein</fullName>
    </recommendedName>
</protein>
<name>A0AAV5MR42_9ROSI</name>
<dbReference type="AlphaFoldDB" id="A0AAV5MR42"/>
<dbReference type="Proteomes" id="UP001054252">
    <property type="component" value="Unassembled WGS sequence"/>
</dbReference>
<evidence type="ECO:0000313" key="1">
    <source>
        <dbReference type="EMBL" id="GKV52411.1"/>
    </source>
</evidence>
<evidence type="ECO:0000313" key="2">
    <source>
        <dbReference type="Proteomes" id="UP001054252"/>
    </source>
</evidence>
<dbReference type="InterPro" id="IPR046349">
    <property type="entry name" value="C1-like_sf"/>
</dbReference>
<dbReference type="InterPro" id="IPR053192">
    <property type="entry name" value="Vacuole_Formation_Reg"/>
</dbReference>
<evidence type="ECO:0008006" key="3">
    <source>
        <dbReference type="Google" id="ProtNLM"/>
    </source>
</evidence>
<sequence length="229" mass="26906">MNLFFLEELVSAILPAERERHLHEFLFFRDTKKEQKLVCKICRTRTLSEPGTLPEPSISSGPSYQCVECDEYSFHKNCAESVIKDSEYLRKTNDLEYLRRKRLPNLSGRDQPDYNLFPEKQKCEICQDINLENCHDCLLETNIKGKYLPIILHHKMHAHPLNLIIMPISYRYEYGCCGCSEIGECISYRCFDCNFNLHVSCCFLPESFKHRAHRHNLVIASQFQGDYVR</sequence>
<feature type="non-terminal residue" evidence="1">
    <location>
        <position position="229"/>
    </location>
</feature>
<dbReference type="PANTHER" id="PTHR32410:SF215">
    <property type="entry name" value="DC1 DOMAIN-CONTAINING PROTEIN"/>
    <property type="match status" value="1"/>
</dbReference>
<gene>
    <name evidence="1" type="ORF">SLEP1_g58995</name>
</gene>
<comment type="caution">
    <text evidence="1">The sequence shown here is derived from an EMBL/GenBank/DDBJ whole genome shotgun (WGS) entry which is preliminary data.</text>
</comment>
<reference evidence="1 2" key="1">
    <citation type="journal article" date="2021" name="Commun. Biol.">
        <title>The genome of Shorea leprosula (Dipterocarpaceae) highlights the ecological relevance of drought in aseasonal tropical rainforests.</title>
        <authorList>
            <person name="Ng K.K.S."/>
            <person name="Kobayashi M.J."/>
            <person name="Fawcett J.A."/>
            <person name="Hatakeyama M."/>
            <person name="Paape T."/>
            <person name="Ng C.H."/>
            <person name="Ang C.C."/>
            <person name="Tnah L.H."/>
            <person name="Lee C.T."/>
            <person name="Nishiyama T."/>
            <person name="Sese J."/>
            <person name="O'Brien M.J."/>
            <person name="Copetti D."/>
            <person name="Mohd Noor M.I."/>
            <person name="Ong R.C."/>
            <person name="Putra M."/>
            <person name="Sireger I.Z."/>
            <person name="Indrioko S."/>
            <person name="Kosugi Y."/>
            <person name="Izuno A."/>
            <person name="Isagi Y."/>
            <person name="Lee S.L."/>
            <person name="Shimizu K.K."/>
        </authorList>
    </citation>
    <scope>NUCLEOTIDE SEQUENCE [LARGE SCALE GENOMIC DNA]</scope>
    <source>
        <strain evidence="1">214</strain>
    </source>
</reference>